<keyword evidence="2" id="KW-1185">Reference proteome</keyword>
<dbReference type="SUPFAM" id="SSF54427">
    <property type="entry name" value="NTF2-like"/>
    <property type="match status" value="1"/>
</dbReference>
<dbReference type="Pfam" id="PF07366">
    <property type="entry name" value="SnoaL"/>
    <property type="match status" value="1"/>
</dbReference>
<gene>
    <name evidence="1" type="ORF">NZH93_30355</name>
</gene>
<dbReference type="RefSeq" id="WP_259626675.1">
    <property type="nucleotide sequence ID" value="NZ_JANYMP010000017.1"/>
</dbReference>
<dbReference type="PANTHER" id="PTHR38436">
    <property type="entry name" value="POLYKETIDE CYCLASE SNOAL-LIKE DOMAIN"/>
    <property type="match status" value="1"/>
</dbReference>
<comment type="caution">
    <text evidence="1">The sequence shown here is derived from an EMBL/GenBank/DDBJ whole genome shotgun (WGS) entry which is preliminary data.</text>
</comment>
<evidence type="ECO:0000313" key="2">
    <source>
        <dbReference type="Proteomes" id="UP001141259"/>
    </source>
</evidence>
<dbReference type="Gene3D" id="3.10.450.50">
    <property type="match status" value="1"/>
</dbReference>
<dbReference type="EMBL" id="JANYMP010000017">
    <property type="protein sequence ID" value="MCS7481179.1"/>
    <property type="molecule type" value="Genomic_DNA"/>
</dbReference>
<protein>
    <submittedName>
        <fullName evidence="1">Ester cyclase</fullName>
    </submittedName>
</protein>
<dbReference type="InterPro" id="IPR032710">
    <property type="entry name" value="NTF2-like_dom_sf"/>
</dbReference>
<dbReference type="PANTHER" id="PTHR38436:SF1">
    <property type="entry name" value="ESTER CYCLASE"/>
    <property type="match status" value="1"/>
</dbReference>
<accession>A0A9X2VS54</accession>
<sequence>MDRRSLLTAGGTTLGALAISAVAGSATSSAATGDGFWHGSEQERRNLKTFDELDFDVFTNQKWARLGESHTRDIRVHWPDGHYTDGINKHIEDLKFLFIFAPDTNIRVHPIKMASGDLTSVTGVMKGTFTRPMPLPNGNTIQPTGKTFTLDMATVGHWRKGVMTEEWLFWDSQHYNTQLGIA</sequence>
<dbReference type="InterPro" id="IPR009959">
    <property type="entry name" value="Cyclase_SnoaL-like"/>
</dbReference>
<evidence type="ECO:0000313" key="1">
    <source>
        <dbReference type="EMBL" id="MCS7481179.1"/>
    </source>
</evidence>
<dbReference type="AlphaFoldDB" id="A0A9X2VS54"/>
<dbReference type="Proteomes" id="UP001141259">
    <property type="component" value="Unassembled WGS sequence"/>
</dbReference>
<reference evidence="1" key="1">
    <citation type="submission" date="2022-08" db="EMBL/GenBank/DDBJ databases">
        <authorList>
            <person name="Tistechok S."/>
            <person name="Samborskyy M."/>
            <person name="Roman I."/>
        </authorList>
    </citation>
    <scope>NUCLEOTIDE SEQUENCE</scope>
    <source>
        <strain evidence="1">DSM 103496</strain>
    </source>
</reference>
<organism evidence="1 2">
    <name type="scientific">Umezawaea endophytica</name>
    <dbReference type="NCBI Taxonomy" id="1654476"/>
    <lineage>
        <taxon>Bacteria</taxon>
        <taxon>Bacillati</taxon>
        <taxon>Actinomycetota</taxon>
        <taxon>Actinomycetes</taxon>
        <taxon>Pseudonocardiales</taxon>
        <taxon>Pseudonocardiaceae</taxon>
        <taxon>Umezawaea</taxon>
    </lineage>
</organism>
<dbReference type="GO" id="GO:0030638">
    <property type="term" value="P:polyketide metabolic process"/>
    <property type="evidence" value="ECO:0007669"/>
    <property type="project" value="InterPro"/>
</dbReference>
<name>A0A9X2VS54_9PSEU</name>
<proteinExistence type="predicted"/>